<dbReference type="AlphaFoldDB" id="A0A4V4HDD2"/>
<dbReference type="EMBL" id="ML179481">
    <property type="protein sequence ID" value="THU86755.1"/>
    <property type="molecule type" value="Genomic_DNA"/>
</dbReference>
<evidence type="ECO:0000313" key="3">
    <source>
        <dbReference type="Proteomes" id="UP000297245"/>
    </source>
</evidence>
<feature type="compositionally biased region" description="Polar residues" evidence="1">
    <location>
        <begin position="23"/>
        <end position="35"/>
    </location>
</feature>
<feature type="region of interest" description="Disordered" evidence="1">
    <location>
        <begin position="1"/>
        <end position="159"/>
    </location>
</feature>
<dbReference type="Proteomes" id="UP000297245">
    <property type="component" value="Unassembled WGS sequence"/>
</dbReference>
<evidence type="ECO:0000313" key="2">
    <source>
        <dbReference type="EMBL" id="THU86755.1"/>
    </source>
</evidence>
<keyword evidence="3" id="KW-1185">Reference proteome</keyword>
<proteinExistence type="predicted"/>
<reference evidence="2 3" key="1">
    <citation type="journal article" date="2019" name="Nat. Ecol. Evol.">
        <title>Megaphylogeny resolves global patterns of mushroom evolution.</title>
        <authorList>
            <person name="Varga T."/>
            <person name="Krizsan K."/>
            <person name="Foldi C."/>
            <person name="Dima B."/>
            <person name="Sanchez-Garcia M."/>
            <person name="Sanchez-Ramirez S."/>
            <person name="Szollosi G.J."/>
            <person name="Szarkandi J.G."/>
            <person name="Papp V."/>
            <person name="Albert L."/>
            <person name="Andreopoulos W."/>
            <person name="Angelini C."/>
            <person name="Antonin V."/>
            <person name="Barry K.W."/>
            <person name="Bougher N.L."/>
            <person name="Buchanan P."/>
            <person name="Buyck B."/>
            <person name="Bense V."/>
            <person name="Catcheside P."/>
            <person name="Chovatia M."/>
            <person name="Cooper J."/>
            <person name="Damon W."/>
            <person name="Desjardin D."/>
            <person name="Finy P."/>
            <person name="Geml J."/>
            <person name="Haridas S."/>
            <person name="Hughes K."/>
            <person name="Justo A."/>
            <person name="Karasinski D."/>
            <person name="Kautmanova I."/>
            <person name="Kiss B."/>
            <person name="Kocsube S."/>
            <person name="Kotiranta H."/>
            <person name="LaButti K.M."/>
            <person name="Lechner B.E."/>
            <person name="Liimatainen K."/>
            <person name="Lipzen A."/>
            <person name="Lukacs Z."/>
            <person name="Mihaltcheva S."/>
            <person name="Morgado L.N."/>
            <person name="Niskanen T."/>
            <person name="Noordeloos M.E."/>
            <person name="Ohm R.A."/>
            <person name="Ortiz-Santana B."/>
            <person name="Ovrebo C."/>
            <person name="Racz N."/>
            <person name="Riley R."/>
            <person name="Savchenko A."/>
            <person name="Shiryaev A."/>
            <person name="Soop K."/>
            <person name="Spirin V."/>
            <person name="Szebenyi C."/>
            <person name="Tomsovsky M."/>
            <person name="Tulloss R.E."/>
            <person name="Uehling J."/>
            <person name="Grigoriev I.V."/>
            <person name="Vagvolgyi C."/>
            <person name="Papp T."/>
            <person name="Martin F.M."/>
            <person name="Miettinen O."/>
            <person name="Hibbett D.S."/>
            <person name="Nagy L.G."/>
        </authorList>
    </citation>
    <scope>NUCLEOTIDE SEQUENCE [LARGE SCALE GENOMIC DNA]</scope>
    <source>
        <strain evidence="2 3">CBS 962.96</strain>
    </source>
</reference>
<name>A0A4V4HDD2_DENBC</name>
<organism evidence="2 3">
    <name type="scientific">Dendrothele bispora (strain CBS 962.96)</name>
    <dbReference type="NCBI Taxonomy" id="1314807"/>
    <lineage>
        <taxon>Eukaryota</taxon>
        <taxon>Fungi</taxon>
        <taxon>Dikarya</taxon>
        <taxon>Basidiomycota</taxon>
        <taxon>Agaricomycotina</taxon>
        <taxon>Agaricomycetes</taxon>
        <taxon>Agaricomycetidae</taxon>
        <taxon>Agaricales</taxon>
        <taxon>Agaricales incertae sedis</taxon>
        <taxon>Dendrothele</taxon>
    </lineage>
</organism>
<feature type="compositionally biased region" description="Polar residues" evidence="1">
    <location>
        <begin position="78"/>
        <end position="95"/>
    </location>
</feature>
<accession>A0A4V4HDD2</accession>
<protein>
    <submittedName>
        <fullName evidence="2">Uncharacterized protein</fullName>
    </submittedName>
</protein>
<gene>
    <name evidence="2" type="ORF">K435DRAFT_867941</name>
</gene>
<sequence>MSDDSLPSPGDLAQATQRKTRRSTQMSEASVSTRPQRVAAAQANMRLPNATRSNKRAGSPSVQPETAKQKQKRTTTAGSNRASTASSGTDSTQGLGTAKARVKGSSQKDSQDTPAGRGGTKGKGRGRGVRGSQGSKKNKQSSACDKTHDEMNEPVNAHT</sequence>
<evidence type="ECO:0000256" key="1">
    <source>
        <dbReference type="SAM" id="MobiDB-lite"/>
    </source>
</evidence>